<dbReference type="Gene3D" id="3.20.20.20">
    <property type="entry name" value="Dihydropteroate synthase-like"/>
    <property type="match status" value="1"/>
</dbReference>
<dbReference type="STRING" id="1189621.A3SI_16020"/>
<dbReference type="SUPFAM" id="SSF51717">
    <property type="entry name" value="Dihydropteroate synthetase-like"/>
    <property type="match status" value="1"/>
</dbReference>
<name>I5BY64_9BACT</name>
<gene>
    <name evidence="1" type="ORF">A3SI_16020</name>
</gene>
<dbReference type="EMBL" id="AJYA01000042">
    <property type="protein sequence ID" value="EIM74516.1"/>
    <property type="molecule type" value="Genomic_DNA"/>
</dbReference>
<protein>
    <submittedName>
        <fullName evidence="1">Dihydropteroate synthase</fullName>
    </submittedName>
</protein>
<sequence length="61" mass="6684">MTRQGSTSNTSGNEDTLFPRKFTLNSRGKLLLLDRPWVMGILNATPDSFMGAVGLAVWKQG</sequence>
<dbReference type="AlphaFoldDB" id="I5BY64"/>
<comment type="caution">
    <text evidence="1">The sequence shown here is derived from an EMBL/GenBank/DDBJ whole genome shotgun (WGS) entry which is preliminary data.</text>
</comment>
<dbReference type="Proteomes" id="UP000005551">
    <property type="component" value="Unassembled WGS sequence"/>
</dbReference>
<dbReference type="InterPro" id="IPR011005">
    <property type="entry name" value="Dihydropteroate_synth-like_sf"/>
</dbReference>
<evidence type="ECO:0000313" key="1">
    <source>
        <dbReference type="EMBL" id="EIM74516.1"/>
    </source>
</evidence>
<dbReference type="PATRIC" id="fig|1189621.3.peg.3335"/>
<accession>I5BY64</accession>
<keyword evidence="2" id="KW-1185">Reference proteome</keyword>
<proteinExistence type="predicted"/>
<reference evidence="1 2" key="1">
    <citation type="submission" date="2012-05" db="EMBL/GenBank/DDBJ databases">
        <title>Genome sequence of Nitritalea halalkaliphila LW7.</title>
        <authorList>
            <person name="Jangir P.K."/>
            <person name="Singh A."/>
            <person name="Shivaji S."/>
            <person name="Sharma R."/>
        </authorList>
    </citation>
    <scope>NUCLEOTIDE SEQUENCE [LARGE SCALE GENOMIC DNA]</scope>
    <source>
        <strain evidence="1 2">LW7</strain>
    </source>
</reference>
<evidence type="ECO:0000313" key="2">
    <source>
        <dbReference type="Proteomes" id="UP000005551"/>
    </source>
</evidence>
<organism evidence="1 2">
    <name type="scientific">Nitritalea halalkaliphila LW7</name>
    <dbReference type="NCBI Taxonomy" id="1189621"/>
    <lineage>
        <taxon>Bacteria</taxon>
        <taxon>Pseudomonadati</taxon>
        <taxon>Bacteroidota</taxon>
        <taxon>Cytophagia</taxon>
        <taxon>Cytophagales</taxon>
        <taxon>Cyclobacteriaceae</taxon>
        <taxon>Nitritalea</taxon>
    </lineage>
</organism>